<dbReference type="OrthoDB" id="1938430at2759"/>
<reference evidence="3 4" key="1">
    <citation type="journal article" date="2018" name="Mol. Plant">
        <title>The genome of Artemisia annua provides insight into the evolution of Asteraceae family and artemisinin biosynthesis.</title>
        <authorList>
            <person name="Shen Q."/>
            <person name="Zhang L."/>
            <person name="Liao Z."/>
            <person name="Wang S."/>
            <person name="Yan T."/>
            <person name="Shi P."/>
            <person name="Liu M."/>
            <person name="Fu X."/>
            <person name="Pan Q."/>
            <person name="Wang Y."/>
            <person name="Lv Z."/>
            <person name="Lu X."/>
            <person name="Zhang F."/>
            <person name="Jiang W."/>
            <person name="Ma Y."/>
            <person name="Chen M."/>
            <person name="Hao X."/>
            <person name="Li L."/>
            <person name="Tang Y."/>
            <person name="Lv G."/>
            <person name="Zhou Y."/>
            <person name="Sun X."/>
            <person name="Brodelius P.E."/>
            <person name="Rose J.K.C."/>
            <person name="Tang K."/>
        </authorList>
    </citation>
    <scope>NUCLEOTIDE SEQUENCE [LARGE SCALE GENOMIC DNA]</scope>
    <source>
        <strain evidence="4">cv. Huhao1</strain>
        <tissue evidence="3">Leaf</tissue>
    </source>
</reference>
<comment type="caution">
    <text evidence="3">The sequence shown here is derived from an EMBL/GenBank/DDBJ whole genome shotgun (WGS) entry which is preliminary data.</text>
</comment>
<keyword evidence="3" id="KW-0548">Nucleotidyltransferase</keyword>
<evidence type="ECO:0000256" key="1">
    <source>
        <dbReference type="SAM" id="Phobius"/>
    </source>
</evidence>
<dbReference type="STRING" id="35608.A0A2U1L0N3"/>
<dbReference type="PANTHER" id="PTHR33116:SF84">
    <property type="entry name" value="RNA-DIRECTED DNA POLYMERASE"/>
    <property type="match status" value="1"/>
</dbReference>
<feature type="transmembrane region" description="Helical" evidence="1">
    <location>
        <begin position="353"/>
        <end position="376"/>
    </location>
</feature>
<organism evidence="3 4">
    <name type="scientific">Artemisia annua</name>
    <name type="common">Sweet wormwood</name>
    <dbReference type="NCBI Taxonomy" id="35608"/>
    <lineage>
        <taxon>Eukaryota</taxon>
        <taxon>Viridiplantae</taxon>
        <taxon>Streptophyta</taxon>
        <taxon>Embryophyta</taxon>
        <taxon>Tracheophyta</taxon>
        <taxon>Spermatophyta</taxon>
        <taxon>Magnoliopsida</taxon>
        <taxon>eudicotyledons</taxon>
        <taxon>Gunneridae</taxon>
        <taxon>Pentapetalae</taxon>
        <taxon>asterids</taxon>
        <taxon>campanulids</taxon>
        <taxon>Asterales</taxon>
        <taxon>Asteraceae</taxon>
        <taxon>Asteroideae</taxon>
        <taxon>Anthemideae</taxon>
        <taxon>Artemisiinae</taxon>
        <taxon>Artemisia</taxon>
    </lineage>
</organism>
<protein>
    <submittedName>
        <fullName evidence="3">RNA-directed DNA polymerase, eukaryota, Reverse transcriptase zinc-binding domain protein</fullName>
    </submittedName>
</protein>
<keyword evidence="1" id="KW-0812">Transmembrane</keyword>
<sequence length="392" mass="45482">MWRFGNLVVASQNIPKFAFILWLAINKRLNTQDKVVVWNKVDMLKCSLCHSVMDNHDHLFLVVFSSKVWCHFKSLMRFEDAPDNLLPVIDLIASRTIGKSIWSIIQRLVLSAVVYHVWIERNNRIFQNKSRNINDLCDIIREAIRLRLLSLNIKGSKNSLDASKIWDFQLLVVHKCSLRNVVYSRDYATFSLIGGGFRDLFMLLYSSYSFDVVFSPFSAGFCSWTVHSSPVLCKPSLDDTWSSLIVESSWCVGYPTWYVPSTDDVWIIWLYYDSLVSGSVWSDLGYLMFCSLLAFLCLKGWFGFFVWSYLHVSLGCLCYWDVFRGNGCCFMARRTGICMLDLVLFVRDRKEWFTGYFVIVGYMGCLEGYFVLWNALSAHFIGLNVYMGSYFM</sequence>
<evidence type="ECO:0000259" key="2">
    <source>
        <dbReference type="Pfam" id="PF13966"/>
    </source>
</evidence>
<keyword evidence="1" id="KW-1133">Transmembrane helix</keyword>
<dbReference type="Pfam" id="PF13966">
    <property type="entry name" value="zf-RVT"/>
    <property type="match status" value="1"/>
</dbReference>
<dbReference type="AlphaFoldDB" id="A0A2U1L0N3"/>
<name>A0A2U1L0N3_ARTAN</name>
<feature type="domain" description="Reverse transcriptase zinc-binding" evidence="2">
    <location>
        <begin position="8"/>
        <end position="69"/>
    </location>
</feature>
<dbReference type="EMBL" id="PKPP01012330">
    <property type="protein sequence ID" value="PWA42556.1"/>
    <property type="molecule type" value="Genomic_DNA"/>
</dbReference>
<keyword evidence="1" id="KW-0472">Membrane</keyword>
<keyword evidence="3" id="KW-0808">Transferase</keyword>
<keyword evidence="4" id="KW-1185">Reference proteome</keyword>
<gene>
    <name evidence="3" type="ORF">CTI12_AA543070</name>
</gene>
<dbReference type="InterPro" id="IPR026960">
    <property type="entry name" value="RVT-Znf"/>
</dbReference>
<evidence type="ECO:0000313" key="4">
    <source>
        <dbReference type="Proteomes" id="UP000245207"/>
    </source>
</evidence>
<keyword evidence="3" id="KW-0695">RNA-directed DNA polymerase</keyword>
<dbReference type="PANTHER" id="PTHR33116">
    <property type="entry name" value="REVERSE TRANSCRIPTASE ZINC-BINDING DOMAIN-CONTAINING PROTEIN-RELATED-RELATED"/>
    <property type="match status" value="1"/>
</dbReference>
<dbReference type="GO" id="GO:0003964">
    <property type="term" value="F:RNA-directed DNA polymerase activity"/>
    <property type="evidence" value="ECO:0007669"/>
    <property type="project" value="UniProtKB-KW"/>
</dbReference>
<accession>A0A2U1L0N3</accession>
<evidence type="ECO:0000313" key="3">
    <source>
        <dbReference type="EMBL" id="PWA42556.1"/>
    </source>
</evidence>
<dbReference type="Proteomes" id="UP000245207">
    <property type="component" value="Unassembled WGS sequence"/>
</dbReference>
<proteinExistence type="predicted"/>